<reference evidence="3 4" key="1">
    <citation type="submission" date="2021-12" db="EMBL/GenBank/DDBJ databases">
        <title>Discovery of the Pendulisporaceae a myxobacterial family with distinct sporulation behavior and unique specialized metabolism.</title>
        <authorList>
            <person name="Garcia R."/>
            <person name="Popoff A."/>
            <person name="Bader C.D."/>
            <person name="Loehr J."/>
            <person name="Walesch S."/>
            <person name="Walt C."/>
            <person name="Boldt J."/>
            <person name="Bunk B."/>
            <person name="Haeckl F.J.F.P.J."/>
            <person name="Gunesch A.P."/>
            <person name="Birkelbach J."/>
            <person name="Nuebel U."/>
            <person name="Pietschmann T."/>
            <person name="Bach T."/>
            <person name="Mueller R."/>
        </authorList>
    </citation>
    <scope>NUCLEOTIDE SEQUENCE [LARGE SCALE GENOMIC DNA]</scope>
    <source>
        <strain evidence="3 4">MSr12523</strain>
    </source>
</reference>
<evidence type="ECO:0000256" key="1">
    <source>
        <dbReference type="SAM" id="Coils"/>
    </source>
</evidence>
<keyword evidence="1" id="KW-0175">Coiled coil</keyword>
<accession>A0ABZ2KNM3</accession>
<gene>
    <name evidence="3" type="ORF">LZC95_25335</name>
</gene>
<evidence type="ECO:0000256" key="2">
    <source>
        <dbReference type="SAM" id="SignalP"/>
    </source>
</evidence>
<evidence type="ECO:0000313" key="4">
    <source>
        <dbReference type="Proteomes" id="UP001379533"/>
    </source>
</evidence>
<proteinExistence type="predicted"/>
<organism evidence="3 4">
    <name type="scientific">Pendulispora brunnea</name>
    <dbReference type="NCBI Taxonomy" id="2905690"/>
    <lineage>
        <taxon>Bacteria</taxon>
        <taxon>Pseudomonadati</taxon>
        <taxon>Myxococcota</taxon>
        <taxon>Myxococcia</taxon>
        <taxon>Myxococcales</taxon>
        <taxon>Sorangiineae</taxon>
        <taxon>Pendulisporaceae</taxon>
        <taxon>Pendulispora</taxon>
    </lineage>
</organism>
<name>A0ABZ2KNM3_9BACT</name>
<dbReference type="Proteomes" id="UP001379533">
    <property type="component" value="Chromosome"/>
</dbReference>
<feature type="chain" id="PRO_5046017348" evidence="2">
    <location>
        <begin position="20"/>
        <end position="1601"/>
    </location>
</feature>
<feature type="signal peptide" evidence="2">
    <location>
        <begin position="1"/>
        <end position="19"/>
    </location>
</feature>
<sequence>MRFSYLTLTSVSFALLAAACSSSTEPGSEAPIGEVSTAATTGADDVQACSKEFARPSGSLSDNLCSGFWEYPAPCYTFKNSADCGTEAWSTPTYVTKKLSCQKPSCGPVNPPRQKLRREEDTRSVYFHPEGSDAASCKDVMIKDVIRTARRMYIYNEPADPVTEADWKKIYPFMDWSPYSSRIIPNTSPEMVHCVYDINVAVFNSCEDLPNENYCGTTSVPSGTSSISLSCRLKAHGLANASQCDEPPLRSEIGLSLEGLKERNPDYTDIVNGGGASKGYAAATCVTCDETPLPEYTTPPPDQAELDRRKKAVQGRYECLYRSLVQHTVDDGAGYRRVASETNIATRVVKNMKLLAEMRGEYLEAGQRDEIQKLYLYTVPPDCDQNRPAQDGAAACGTLLRSNASAANVSKALGSFEYCDAMRVHGTGTTLLANQSACLDAYKTLTNFRGGDAAFQQDYNTKCRPLAPAKWDVQYVSAASQRVTGTVPTSNDPAAMKQLQSDVQARLAAIDAWYVQRIAAIKAVLADMNGQPPGQIAAKKIELLAEMRADLDEMLGRLWATVYGLSGVPTTTTRSDLASVNFELDRRILLAALTPYTPPGSTTSTGLPMPHGPLLYVLSDALQGMSGRLRTMSGLHDLGCRFRSGGCAAGARSTQVSELYRIISAIPDSTTLSTAIDAASHLATDPWREAFTALKTGHSTFEAAVLDALDPLAPPTDYKTEMVSASSNGQPRPINALSGIVSDAKIRTDHYTTVGLFETGNPNVIHGSFTKETRDAWLAQLDSDSATLKTERDRYVAKESEYLETQIKQVQQQGSLEGVKAKLAANTTRRNQLLSDLGGLRDNVSRNEMQFGDFVAAYNTLLKEEKEQADYAFDPKQLATFLVNPKQHAIYQPGTFQIGQWAIPGVDWSQDVGEITNLQVSGTWAPVCALKGLKLPDGKTMPDAELDGLRTGPEGFSLSFTNSGFKATSHSTVDSVQDFRQIVHRNSECESGNFTGGISITQPVNYSVTYSNSLTDCVDRSSGTTYTHAVTDTDGSGGEMRTSASFVGGVRAPNTPFPRAPAGALLAVALKPGKIRLDDDESRPLNGNGRNVVDVRVIQSPNTALMYPEPVRVYLVVNDSGQCGASANTQSLTVTPFRLKAAIKLLEAFAKPLSEVHKWLRSERPRLVAQGQLTSTDTAQLQAQAYQKLTTGCHCNFNQYPHFVQGFFSEWLAKEIAQIDRFIAIQTKERELRLLDMDYAALTTEYESEERQGRLRTVVANIQARNLDSYQLDTFMRTAAARATQWVYPILQLRHPKALVALAQDSTFNDKLNLLIDSVWSTPAGASASSVGELAQRETDVLARMAQTIRNVVLNDRNDPILNEVVVRIPRVLDVNDPNAACTPFPRPGDLPHSSWKAIGSVSEPDAQGKVTIRDCAKARRMWADLLNPAKKTVTIELSPEDVYVATGGPAPLICNVAAPLITHMAVYLGTDMADSIATSLNSQALAPAMLARDRMLFPLKTGVESYDVDSALLYSQGRFLFGKGDNALDTFSKIKTQSPQTLTHQAGFSPFTAFTFATELLHQNSARPLDEAYELDLVFNIDPSYQTSSSGNVKGVPQCQ</sequence>
<keyword evidence="4" id="KW-1185">Reference proteome</keyword>
<dbReference type="EMBL" id="CP089982">
    <property type="protein sequence ID" value="WXB00125.1"/>
    <property type="molecule type" value="Genomic_DNA"/>
</dbReference>
<evidence type="ECO:0000313" key="3">
    <source>
        <dbReference type="EMBL" id="WXB00125.1"/>
    </source>
</evidence>
<dbReference type="RefSeq" id="WP_394850767.1">
    <property type="nucleotide sequence ID" value="NZ_CP089982.1"/>
</dbReference>
<keyword evidence="2" id="KW-0732">Signal</keyword>
<dbReference type="PROSITE" id="PS51257">
    <property type="entry name" value="PROKAR_LIPOPROTEIN"/>
    <property type="match status" value="1"/>
</dbReference>
<protein>
    <submittedName>
        <fullName evidence="3">Uncharacterized protein</fullName>
    </submittedName>
</protein>
<feature type="coiled-coil region" evidence="1">
    <location>
        <begin position="1225"/>
        <end position="1252"/>
    </location>
</feature>